<sequence>MAEAWQPKRRRGRCRAVLLAAFCAAASVRLNNSNNNSNNNNNNNNNNSNNNRRRNNFSLSARGLQLQLGTSFVSRAQLPCQGFLAREALHGGILGTSASLQLQQQQPPPWRQLRARVCAGPQIHQVLSPTLDALDTISLETQGSASFPCYCSEANVQACASRCTGSLPAAPPLITAAEQAAAEKAARLKALDALAAGGLLPGQELELVS</sequence>
<reference evidence="3" key="1">
    <citation type="submission" date="2021-02" db="EMBL/GenBank/DDBJ databases">
        <authorList>
            <person name="Dougan E. K."/>
            <person name="Rhodes N."/>
            <person name="Thang M."/>
            <person name="Chan C."/>
        </authorList>
    </citation>
    <scope>NUCLEOTIDE SEQUENCE</scope>
</reference>
<evidence type="ECO:0000256" key="1">
    <source>
        <dbReference type="SAM" id="MobiDB-lite"/>
    </source>
</evidence>
<proteinExistence type="predicted"/>
<dbReference type="AlphaFoldDB" id="A0A813J9Y5"/>
<feature type="compositionally biased region" description="Low complexity" evidence="1">
    <location>
        <begin position="31"/>
        <end position="50"/>
    </location>
</feature>
<protein>
    <submittedName>
        <fullName evidence="3">Uncharacterized protein</fullName>
    </submittedName>
</protein>
<feature type="region of interest" description="Disordered" evidence="1">
    <location>
        <begin position="31"/>
        <end position="55"/>
    </location>
</feature>
<gene>
    <name evidence="3" type="ORF">PGLA2088_LOCUS16765</name>
</gene>
<dbReference type="Proteomes" id="UP000626109">
    <property type="component" value="Unassembled WGS sequence"/>
</dbReference>
<feature type="signal peptide" evidence="2">
    <location>
        <begin position="1"/>
        <end position="30"/>
    </location>
</feature>
<evidence type="ECO:0000313" key="3">
    <source>
        <dbReference type="EMBL" id="CAE8667952.1"/>
    </source>
</evidence>
<accession>A0A813J9Y5</accession>
<feature type="non-terminal residue" evidence="3">
    <location>
        <position position="209"/>
    </location>
</feature>
<organism evidence="3 4">
    <name type="scientific">Polarella glacialis</name>
    <name type="common">Dinoflagellate</name>
    <dbReference type="NCBI Taxonomy" id="89957"/>
    <lineage>
        <taxon>Eukaryota</taxon>
        <taxon>Sar</taxon>
        <taxon>Alveolata</taxon>
        <taxon>Dinophyceae</taxon>
        <taxon>Suessiales</taxon>
        <taxon>Suessiaceae</taxon>
        <taxon>Polarella</taxon>
    </lineage>
</organism>
<evidence type="ECO:0000313" key="4">
    <source>
        <dbReference type="Proteomes" id="UP000626109"/>
    </source>
</evidence>
<evidence type="ECO:0000256" key="2">
    <source>
        <dbReference type="SAM" id="SignalP"/>
    </source>
</evidence>
<name>A0A813J9Y5_POLGL</name>
<feature type="chain" id="PRO_5033014922" evidence="2">
    <location>
        <begin position="31"/>
        <end position="209"/>
    </location>
</feature>
<keyword evidence="2" id="KW-0732">Signal</keyword>
<dbReference type="EMBL" id="CAJNNW010021447">
    <property type="protein sequence ID" value="CAE8667952.1"/>
    <property type="molecule type" value="Genomic_DNA"/>
</dbReference>
<comment type="caution">
    <text evidence="3">The sequence shown here is derived from an EMBL/GenBank/DDBJ whole genome shotgun (WGS) entry which is preliminary data.</text>
</comment>